<dbReference type="InterPro" id="IPR036259">
    <property type="entry name" value="MFS_trans_sf"/>
</dbReference>
<reference evidence="14" key="1">
    <citation type="journal article" date="2018" name="Algal Res.">
        <title>Characterization of plant carbon substrate utilization by Auxenochlorella protothecoides.</title>
        <authorList>
            <person name="Vogler B.W."/>
            <person name="Starkenburg S.R."/>
            <person name="Sudasinghe N."/>
            <person name="Schambach J.Y."/>
            <person name="Rollin J.A."/>
            <person name="Pattathil S."/>
            <person name="Barry A.N."/>
        </authorList>
    </citation>
    <scope>NUCLEOTIDE SEQUENCE [LARGE SCALE GENOMIC DNA]</scope>
    <source>
        <strain evidence="14">UTEX 25</strain>
    </source>
</reference>
<evidence type="ECO:0000256" key="7">
    <source>
        <dbReference type="ARBA" id="ARBA00022989"/>
    </source>
</evidence>
<keyword evidence="8" id="KW-0406">Ion transport</keyword>
<dbReference type="SUPFAM" id="SSF103473">
    <property type="entry name" value="MFS general substrate transporter"/>
    <property type="match status" value="1"/>
</dbReference>
<keyword evidence="5" id="KW-1003">Cell membrane</keyword>
<evidence type="ECO:0000256" key="9">
    <source>
        <dbReference type="ARBA" id="ARBA00023136"/>
    </source>
</evidence>
<evidence type="ECO:0000256" key="8">
    <source>
        <dbReference type="ARBA" id="ARBA00023065"/>
    </source>
</evidence>
<protein>
    <recommendedName>
        <fullName evidence="3">Molybdate-anion transporter</fullName>
    </recommendedName>
    <alternativeName>
        <fullName evidence="10">Major facilitator superfamily domain-containing protein 5</fullName>
    </alternativeName>
    <alternativeName>
        <fullName evidence="11">Molybdate transporter 2 homolog</fullName>
    </alternativeName>
</protein>
<dbReference type="GO" id="GO:0015098">
    <property type="term" value="F:molybdate ion transmembrane transporter activity"/>
    <property type="evidence" value="ECO:0007669"/>
    <property type="project" value="InterPro"/>
</dbReference>
<keyword evidence="4" id="KW-0813">Transport</keyword>
<dbReference type="GO" id="GO:0006811">
    <property type="term" value="P:monoatomic ion transport"/>
    <property type="evidence" value="ECO:0007669"/>
    <property type="project" value="UniProtKB-KW"/>
</dbReference>
<feature type="transmembrane region" description="Helical" evidence="12">
    <location>
        <begin position="129"/>
        <end position="151"/>
    </location>
</feature>
<evidence type="ECO:0000256" key="10">
    <source>
        <dbReference type="ARBA" id="ARBA00030646"/>
    </source>
</evidence>
<dbReference type="PANTHER" id="PTHR23516:SF1">
    <property type="entry name" value="MOLYBDATE-ANION TRANSPORTER"/>
    <property type="match status" value="1"/>
</dbReference>
<dbReference type="EMBL" id="QOKY01000128">
    <property type="protein sequence ID" value="RMZ57280.1"/>
    <property type="molecule type" value="Genomic_DNA"/>
</dbReference>
<feature type="transmembrane region" description="Helical" evidence="12">
    <location>
        <begin position="250"/>
        <end position="272"/>
    </location>
</feature>
<evidence type="ECO:0000256" key="11">
    <source>
        <dbReference type="ARBA" id="ARBA00032555"/>
    </source>
</evidence>
<comment type="function">
    <text evidence="1">Mediates high-affinity intracellular uptake of the rare oligo-element molybdenum.</text>
</comment>
<evidence type="ECO:0000256" key="4">
    <source>
        <dbReference type="ARBA" id="ARBA00022448"/>
    </source>
</evidence>
<dbReference type="InterPro" id="IPR008509">
    <property type="entry name" value="MOT2/MFSD5"/>
</dbReference>
<evidence type="ECO:0000256" key="1">
    <source>
        <dbReference type="ARBA" id="ARBA00003019"/>
    </source>
</evidence>
<comment type="subcellular location">
    <subcellularLocation>
        <location evidence="2">Cell membrane</location>
        <topology evidence="2">Multi-pass membrane protein</topology>
    </subcellularLocation>
</comment>
<evidence type="ECO:0000256" key="3">
    <source>
        <dbReference type="ARBA" id="ARBA00021242"/>
    </source>
</evidence>
<evidence type="ECO:0000256" key="6">
    <source>
        <dbReference type="ARBA" id="ARBA00022692"/>
    </source>
</evidence>
<keyword evidence="7 12" id="KW-1133">Transmembrane helix</keyword>
<feature type="transmembrane region" description="Helical" evidence="12">
    <location>
        <begin position="389"/>
        <end position="407"/>
    </location>
</feature>
<dbReference type="GO" id="GO:0005886">
    <property type="term" value="C:plasma membrane"/>
    <property type="evidence" value="ECO:0007669"/>
    <property type="project" value="UniProtKB-SubCell"/>
</dbReference>
<evidence type="ECO:0000256" key="2">
    <source>
        <dbReference type="ARBA" id="ARBA00004651"/>
    </source>
</evidence>
<comment type="caution">
    <text evidence="13">The sequence shown here is derived from an EMBL/GenBank/DDBJ whole genome shotgun (WGS) entry which is preliminary data.</text>
</comment>
<keyword evidence="9 12" id="KW-0472">Membrane</keyword>
<feature type="transmembrane region" description="Helical" evidence="12">
    <location>
        <begin position="106"/>
        <end position="123"/>
    </location>
</feature>
<feature type="transmembrane region" description="Helical" evidence="12">
    <location>
        <begin position="284"/>
        <end position="303"/>
    </location>
</feature>
<feature type="transmembrane region" description="Helical" evidence="12">
    <location>
        <begin position="315"/>
        <end position="335"/>
    </location>
</feature>
<feature type="transmembrane region" description="Helical" evidence="12">
    <location>
        <begin position="75"/>
        <end position="94"/>
    </location>
</feature>
<dbReference type="AlphaFoldDB" id="A0A3M7L5P2"/>
<feature type="transmembrane region" description="Helical" evidence="12">
    <location>
        <begin position="199"/>
        <end position="220"/>
    </location>
</feature>
<dbReference type="Gene3D" id="1.20.1250.20">
    <property type="entry name" value="MFS general substrate transporter like domains"/>
    <property type="match status" value="1"/>
</dbReference>
<dbReference type="Pfam" id="PF05631">
    <property type="entry name" value="MFS_5"/>
    <property type="match status" value="1"/>
</dbReference>
<feature type="transmembrane region" description="Helical" evidence="12">
    <location>
        <begin position="347"/>
        <end position="368"/>
    </location>
</feature>
<gene>
    <name evidence="13" type="ORF">APUTEX25_004114</name>
</gene>
<evidence type="ECO:0000256" key="5">
    <source>
        <dbReference type="ARBA" id="ARBA00022475"/>
    </source>
</evidence>
<feature type="transmembrane region" description="Helical" evidence="12">
    <location>
        <begin position="44"/>
        <end position="63"/>
    </location>
</feature>
<evidence type="ECO:0000313" key="13">
    <source>
        <dbReference type="EMBL" id="RMZ57280.1"/>
    </source>
</evidence>
<dbReference type="PANTHER" id="PTHR23516">
    <property type="entry name" value="SAM (S-ADENOSYL METHIONINE) TRANSPORTER"/>
    <property type="match status" value="1"/>
</dbReference>
<sequence>MEAFYVYLFMVGAVAAAVFEYGNRLVKVTAAPDLAFRGFKTNYLVVYSFMMAGDWLQGPYVYALYEHYGFTRGEIGRLFIAGFGSSMIFGTVMGSLADKYGRKRAALLYVVCYTLGCFTKHAPNFWVLFFGRILCGIATSLLYSAFESWVVGEHNKRGYNPEWLGGIFSQAVFLGNGLVAILAGLFSHSLVDTFRLGPVSPFDAAAIVLVIGGVIIALTWTENYGDSSESASLAESFGKAYTLIMSDPKFALLGAMQSLFEGSMYTFVFLWTPALSPNGEHLPHGMIFACFMVSSMVGSALAGKLMSLTTIKVERYMQVVFAFAALCLTIPVVVPPAKASNSDSLSLAGKLHLLAFCGFEVCVGIFWPSMMTMRRWERGAHIPEEIRSTVINCFRIPLNFFVCVILYNVGSYSLSTMFGMCASFLGICFACQRQFAVLIHQEQAGSHFDEDQRLVAAAKLEKGSLAAEAEADAV</sequence>
<name>A0A3M7L5P2_AUXPR</name>
<feature type="transmembrane region" description="Helical" evidence="12">
    <location>
        <begin position="163"/>
        <end position="187"/>
    </location>
</feature>
<keyword evidence="6 12" id="KW-0812">Transmembrane</keyword>
<organism evidence="13 14">
    <name type="scientific">Auxenochlorella protothecoides</name>
    <name type="common">Green microalga</name>
    <name type="synonym">Chlorella protothecoides</name>
    <dbReference type="NCBI Taxonomy" id="3075"/>
    <lineage>
        <taxon>Eukaryota</taxon>
        <taxon>Viridiplantae</taxon>
        <taxon>Chlorophyta</taxon>
        <taxon>core chlorophytes</taxon>
        <taxon>Trebouxiophyceae</taxon>
        <taxon>Chlorellales</taxon>
        <taxon>Chlorellaceae</taxon>
        <taxon>Auxenochlorella</taxon>
    </lineage>
</organism>
<dbReference type="Proteomes" id="UP000279271">
    <property type="component" value="Unassembled WGS sequence"/>
</dbReference>
<evidence type="ECO:0000256" key="12">
    <source>
        <dbReference type="SAM" id="Phobius"/>
    </source>
</evidence>
<dbReference type="CDD" id="cd17487">
    <property type="entry name" value="MFS_MFSD5_like"/>
    <property type="match status" value="1"/>
</dbReference>
<evidence type="ECO:0000313" key="14">
    <source>
        <dbReference type="Proteomes" id="UP000279271"/>
    </source>
</evidence>
<feature type="transmembrane region" description="Helical" evidence="12">
    <location>
        <begin position="6"/>
        <end position="23"/>
    </location>
</feature>
<accession>A0A3M7L5P2</accession>
<proteinExistence type="predicted"/>